<feature type="domain" description="Nudix hydrolase" evidence="4">
    <location>
        <begin position="15"/>
        <end position="160"/>
    </location>
</feature>
<dbReference type="GO" id="GO:0046872">
    <property type="term" value="F:metal ion binding"/>
    <property type="evidence" value="ECO:0007669"/>
    <property type="project" value="UniProtKB-KW"/>
</dbReference>
<evidence type="ECO:0000256" key="3">
    <source>
        <dbReference type="SAM" id="MobiDB-lite"/>
    </source>
</evidence>
<gene>
    <name evidence="5" type="ORF">KP509_06G011700</name>
</gene>
<keyword evidence="2" id="KW-0378">Hydrolase</keyword>
<proteinExistence type="predicted"/>
<name>A0A8T2UQ25_CERRI</name>
<sequence>MADSWVPLYQRYEHGYCLVSGCVPFQYKVDRSTKNGTHQAIELLMVTNQGGPVLLFPKGRWETDETAQEAACREAYKEAGVHGDLKGYIGAWDFKSNRLQSYLSPVGLCRAYMFALLVKEALDFLPEGNAQEWHWWMKRVLEQCILHLNNGQIDTPSASTLPSNPLTTDTPLPSHLSVRV</sequence>
<evidence type="ECO:0000256" key="2">
    <source>
        <dbReference type="ARBA" id="ARBA00022801"/>
    </source>
</evidence>
<dbReference type="GO" id="GO:0005634">
    <property type="term" value="C:nucleus"/>
    <property type="evidence" value="ECO:0007669"/>
    <property type="project" value="TreeGrafter"/>
</dbReference>
<dbReference type="AlphaFoldDB" id="A0A8T2UQ25"/>
<keyword evidence="6" id="KW-1185">Reference proteome</keyword>
<evidence type="ECO:0000313" key="5">
    <source>
        <dbReference type="EMBL" id="KAH7434329.1"/>
    </source>
</evidence>
<evidence type="ECO:0000256" key="1">
    <source>
        <dbReference type="ARBA" id="ARBA00022723"/>
    </source>
</evidence>
<dbReference type="PANTHER" id="PTHR12629">
    <property type="entry name" value="DIPHOSPHOINOSITOL POLYPHOSPHATE PHOSPHOHYDROLASE"/>
    <property type="match status" value="1"/>
</dbReference>
<dbReference type="EMBL" id="CM035411">
    <property type="protein sequence ID" value="KAH7434329.1"/>
    <property type="molecule type" value="Genomic_DNA"/>
</dbReference>
<dbReference type="InterPro" id="IPR015797">
    <property type="entry name" value="NUDIX_hydrolase-like_dom_sf"/>
</dbReference>
<dbReference type="PANTHER" id="PTHR12629:SF0">
    <property type="entry name" value="DIPHOSPHOINOSITOL-POLYPHOSPHATE DIPHOSPHATASE"/>
    <property type="match status" value="1"/>
</dbReference>
<dbReference type="InterPro" id="IPR000086">
    <property type="entry name" value="NUDIX_hydrolase_dom"/>
</dbReference>
<dbReference type="GO" id="GO:0016787">
    <property type="term" value="F:hydrolase activity"/>
    <property type="evidence" value="ECO:0007669"/>
    <property type="project" value="UniProtKB-KW"/>
</dbReference>
<keyword evidence="1" id="KW-0479">Metal-binding</keyword>
<dbReference type="Pfam" id="PF00293">
    <property type="entry name" value="NUDIX"/>
    <property type="match status" value="1"/>
</dbReference>
<dbReference type="GO" id="GO:0005737">
    <property type="term" value="C:cytoplasm"/>
    <property type="evidence" value="ECO:0007669"/>
    <property type="project" value="TreeGrafter"/>
</dbReference>
<feature type="region of interest" description="Disordered" evidence="3">
    <location>
        <begin position="156"/>
        <end position="180"/>
    </location>
</feature>
<dbReference type="OrthoDB" id="2011998at2759"/>
<dbReference type="PROSITE" id="PS51462">
    <property type="entry name" value="NUDIX"/>
    <property type="match status" value="1"/>
</dbReference>
<protein>
    <recommendedName>
        <fullName evidence="4">Nudix hydrolase domain-containing protein</fullName>
    </recommendedName>
</protein>
<evidence type="ECO:0000313" key="6">
    <source>
        <dbReference type="Proteomes" id="UP000825935"/>
    </source>
</evidence>
<comment type="caution">
    <text evidence="5">The sequence shown here is derived from an EMBL/GenBank/DDBJ whole genome shotgun (WGS) entry which is preliminary data.</text>
</comment>
<dbReference type="Gene3D" id="3.90.79.10">
    <property type="entry name" value="Nucleoside Triphosphate Pyrophosphohydrolase"/>
    <property type="match status" value="1"/>
</dbReference>
<dbReference type="Proteomes" id="UP000825935">
    <property type="component" value="Chromosome 6"/>
</dbReference>
<feature type="compositionally biased region" description="Polar residues" evidence="3">
    <location>
        <begin position="156"/>
        <end position="171"/>
    </location>
</feature>
<dbReference type="SUPFAM" id="SSF55811">
    <property type="entry name" value="Nudix"/>
    <property type="match status" value="1"/>
</dbReference>
<reference evidence="5" key="1">
    <citation type="submission" date="2021-08" db="EMBL/GenBank/DDBJ databases">
        <title>WGS assembly of Ceratopteris richardii.</title>
        <authorList>
            <person name="Marchant D.B."/>
            <person name="Chen G."/>
            <person name="Jenkins J."/>
            <person name="Shu S."/>
            <person name="Leebens-Mack J."/>
            <person name="Grimwood J."/>
            <person name="Schmutz J."/>
            <person name="Soltis P."/>
            <person name="Soltis D."/>
            <person name="Chen Z.-H."/>
        </authorList>
    </citation>
    <scope>NUCLEOTIDE SEQUENCE</scope>
    <source>
        <strain evidence="5">Whitten #5841</strain>
        <tissue evidence="5">Leaf</tissue>
    </source>
</reference>
<organism evidence="5 6">
    <name type="scientific">Ceratopteris richardii</name>
    <name type="common">Triangle waterfern</name>
    <dbReference type="NCBI Taxonomy" id="49495"/>
    <lineage>
        <taxon>Eukaryota</taxon>
        <taxon>Viridiplantae</taxon>
        <taxon>Streptophyta</taxon>
        <taxon>Embryophyta</taxon>
        <taxon>Tracheophyta</taxon>
        <taxon>Polypodiopsida</taxon>
        <taxon>Polypodiidae</taxon>
        <taxon>Polypodiales</taxon>
        <taxon>Pteridineae</taxon>
        <taxon>Pteridaceae</taxon>
        <taxon>Parkerioideae</taxon>
        <taxon>Ceratopteris</taxon>
    </lineage>
</organism>
<accession>A0A8T2UQ25</accession>
<evidence type="ECO:0000259" key="4">
    <source>
        <dbReference type="PROSITE" id="PS51462"/>
    </source>
</evidence>